<dbReference type="Pfam" id="PF00589">
    <property type="entry name" value="Phage_integrase"/>
    <property type="match status" value="1"/>
</dbReference>
<organism evidence="8 9">
    <name type="scientific">Microvirga aerophila</name>
    <dbReference type="NCBI Taxonomy" id="670291"/>
    <lineage>
        <taxon>Bacteria</taxon>
        <taxon>Pseudomonadati</taxon>
        <taxon>Pseudomonadota</taxon>
        <taxon>Alphaproteobacteria</taxon>
        <taxon>Hyphomicrobiales</taxon>
        <taxon>Methylobacteriaceae</taxon>
        <taxon>Microvirga</taxon>
    </lineage>
</organism>
<keyword evidence="3 5" id="KW-0238">DNA-binding</keyword>
<sequence length="404" mass="44558">MKLTKQTLAKLSLPSGKSDLIVFDDDLPGFGLRLRAGGKRAWIAQYRVGSKQRRVTIGTPEALDPDRARQAAKAVLAKVQLGGDPQTEKAEGRARAAVTLGAVAKRYLEERAKPNLKPRSYEEVERHLTRHWAPLRELPIHRVQRANVAARLGEIATENGRFAANRARASLSAMFSWAMGEGLVDANPTIGTNKATEEVQRDHVITDSELKAIWQACQHDDYGRIVRLLILTAQRREEVAAMTVGELDLADPKAARWSIPKERTKNGFPHDVPLSATALEIVSAAPKREGRDLLFGSGEGGFQGWSKAKAALDRRIVKTGAKVRPWRLHDIRRTVATRMADLGTLPHVIEAILNHVSGHKSGVAGIYNRATYAKEKREALNLWAAHVSELLSRNPSDGNHDDGR</sequence>
<dbReference type="Gene3D" id="1.10.150.130">
    <property type="match status" value="1"/>
</dbReference>
<evidence type="ECO:0000256" key="1">
    <source>
        <dbReference type="ARBA" id="ARBA00008857"/>
    </source>
</evidence>
<dbReference type="InterPro" id="IPR013762">
    <property type="entry name" value="Integrase-like_cat_sf"/>
</dbReference>
<dbReference type="GO" id="GO:0006310">
    <property type="term" value="P:DNA recombination"/>
    <property type="evidence" value="ECO:0007669"/>
    <property type="project" value="UniProtKB-KW"/>
</dbReference>
<dbReference type="Pfam" id="PF22022">
    <property type="entry name" value="Phage_int_M"/>
    <property type="match status" value="1"/>
</dbReference>
<evidence type="ECO:0000256" key="2">
    <source>
        <dbReference type="ARBA" id="ARBA00022908"/>
    </source>
</evidence>
<dbReference type="GO" id="GO:0015074">
    <property type="term" value="P:DNA integration"/>
    <property type="evidence" value="ECO:0007669"/>
    <property type="project" value="UniProtKB-KW"/>
</dbReference>
<proteinExistence type="inferred from homology"/>
<keyword evidence="2" id="KW-0229">DNA integration</keyword>
<dbReference type="Pfam" id="PF13356">
    <property type="entry name" value="Arm-DNA-bind_3"/>
    <property type="match status" value="1"/>
</dbReference>
<dbReference type="Proteomes" id="UP000321085">
    <property type="component" value="Unassembled WGS sequence"/>
</dbReference>
<gene>
    <name evidence="8" type="ORF">MAE02_59890</name>
</gene>
<protein>
    <submittedName>
        <fullName evidence="8">Integrase</fullName>
    </submittedName>
</protein>
<evidence type="ECO:0000256" key="3">
    <source>
        <dbReference type="ARBA" id="ARBA00023125"/>
    </source>
</evidence>
<dbReference type="EMBL" id="BJYU01000177">
    <property type="protein sequence ID" value="GEO18293.1"/>
    <property type="molecule type" value="Genomic_DNA"/>
</dbReference>
<dbReference type="SUPFAM" id="SSF56349">
    <property type="entry name" value="DNA breaking-rejoining enzymes"/>
    <property type="match status" value="1"/>
</dbReference>
<dbReference type="GO" id="GO:0003677">
    <property type="term" value="F:DNA binding"/>
    <property type="evidence" value="ECO:0007669"/>
    <property type="project" value="UniProtKB-UniRule"/>
</dbReference>
<name>A0A512C264_9HYPH</name>
<dbReference type="InterPro" id="IPR025166">
    <property type="entry name" value="Integrase_DNA_bind_dom"/>
</dbReference>
<evidence type="ECO:0000256" key="5">
    <source>
        <dbReference type="PROSITE-ProRule" id="PRU01248"/>
    </source>
</evidence>
<accession>A0A512C264</accession>
<dbReference type="AlphaFoldDB" id="A0A512C264"/>
<dbReference type="CDD" id="cd00801">
    <property type="entry name" value="INT_P4_C"/>
    <property type="match status" value="1"/>
</dbReference>
<dbReference type="PROSITE" id="PS51900">
    <property type="entry name" value="CB"/>
    <property type="match status" value="1"/>
</dbReference>
<dbReference type="PROSITE" id="PS51898">
    <property type="entry name" value="TYR_RECOMBINASE"/>
    <property type="match status" value="1"/>
</dbReference>
<evidence type="ECO:0000259" key="7">
    <source>
        <dbReference type="PROSITE" id="PS51900"/>
    </source>
</evidence>
<evidence type="ECO:0000313" key="8">
    <source>
        <dbReference type="EMBL" id="GEO18293.1"/>
    </source>
</evidence>
<dbReference type="InterPro" id="IPR044068">
    <property type="entry name" value="CB"/>
</dbReference>
<evidence type="ECO:0000256" key="4">
    <source>
        <dbReference type="ARBA" id="ARBA00023172"/>
    </source>
</evidence>
<keyword evidence="4" id="KW-0233">DNA recombination</keyword>
<dbReference type="InterPro" id="IPR002104">
    <property type="entry name" value="Integrase_catalytic"/>
</dbReference>
<reference evidence="8 9" key="1">
    <citation type="submission" date="2019-07" db="EMBL/GenBank/DDBJ databases">
        <title>Whole genome shotgun sequence of Microvirga aerophila NBRC 106136.</title>
        <authorList>
            <person name="Hosoyama A."/>
            <person name="Uohara A."/>
            <person name="Ohji S."/>
            <person name="Ichikawa N."/>
        </authorList>
    </citation>
    <scope>NUCLEOTIDE SEQUENCE [LARGE SCALE GENOMIC DNA]</scope>
    <source>
        <strain evidence="8 9">NBRC 106136</strain>
    </source>
</reference>
<dbReference type="PANTHER" id="PTHR30629:SF2">
    <property type="entry name" value="PROPHAGE INTEGRASE INTS-RELATED"/>
    <property type="match status" value="1"/>
</dbReference>
<evidence type="ECO:0000313" key="9">
    <source>
        <dbReference type="Proteomes" id="UP000321085"/>
    </source>
</evidence>
<keyword evidence="9" id="KW-1185">Reference proteome</keyword>
<dbReference type="InterPro" id="IPR050808">
    <property type="entry name" value="Phage_Integrase"/>
</dbReference>
<dbReference type="Gene3D" id="1.10.443.10">
    <property type="entry name" value="Intergrase catalytic core"/>
    <property type="match status" value="1"/>
</dbReference>
<feature type="domain" description="Core-binding (CB)" evidence="7">
    <location>
        <begin position="98"/>
        <end position="179"/>
    </location>
</feature>
<dbReference type="InterPro" id="IPR010998">
    <property type="entry name" value="Integrase_recombinase_N"/>
</dbReference>
<comment type="similarity">
    <text evidence="1">Belongs to the 'phage' integrase family.</text>
</comment>
<dbReference type="RefSeq" id="WP_114184803.1">
    <property type="nucleotide sequence ID" value="NZ_BJYU01000177.1"/>
</dbReference>
<dbReference type="InterPro" id="IPR053876">
    <property type="entry name" value="Phage_int_M"/>
</dbReference>
<evidence type="ECO:0000259" key="6">
    <source>
        <dbReference type="PROSITE" id="PS51898"/>
    </source>
</evidence>
<feature type="domain" description="Tyr recombinase" evidence="6">
    <location>
        <begin position="200"/>
        <end position="381"/>
    </location>
</feature>
<dbReference type="InterPro" id="IPR038488">
    <property type="entry name" value="Integrase_DNA-bd_sf"/>
</dbReference>
<dbReference type="Gene3D" id="3.30.160.390">
    <property type="entry name" value="Integrase, DNA-binding domain"/>
    <property type="match status" value="1"/>
</dbReference>
<dbReference type="OrthoDB" id="7615137at2"/>
<dbReference type="PANTHER" id="PTHR30629">
    <property type="entry name" value="PROPHAGE INTEGRASE"/>
    <property type="match status" value="1"/>
</dbReference>
<comment type="caution">
    <text evidence="8">The sequence shown here is derived from an EMBL/GenBank/DDBJ whole genome shotgun (WGS) entry which is preliminary data.</text>
</comment>
<dbReference type="InterPro" id="IPR011010">
    <property type="entry name" value="DNA_brk_join_enz"/>
</dbReference>